<reference evidence="1" key="1">
    <citation type="submission" date="2015-02" db="EMBL/GenBank/DDBJ databases">
        <authorList>
            <person name="Chooi Y.-H."/>
        </authorList>
    </citation>
    <scope>NUCLEOTIDE SEQUENCE [LARGE SCALE GENOMIC DNA]</scope>
    <source>
        <strain evidence="1">LAMA 915</strain>
    </source>
</reference>
<accession>A0A0L1KAE8</accession>
<sequence>MGVSALADHVGILQQFVTRFGEIRLFSTSAAVVTYPAPLYNVIGSTDDPKVPGYSSWTSLLQGKGIGVGSDNHCYVDPQVPDRSHPGFQVGGHMTPNQDGSVPASQTCYLMPLCKLHNGKGYNHVAMSHSLTQILELSGYMTGEPAATFLARMGGEAPAALVFADEEGVGFQTLSAEDFVRAKESTIVEALGANAPSQHIVLHRRRDGDSVYYTVEHAQLD</sequence>
<evidence type="ECO:0000313" key="1">
    <source>
        <dbReference type="EMBL" id="KNH01005.1"/>
    </source>
</evidence>
<dbReference type="EMBL" id="JYNE01000028">
    <property type="protein sequence ID" value="KNH01005.1"/>
    <property type="molecule type" value="Genomic_DNA"/>
</dbReference>
<protein>
    <submittedName>
        <fullName evidence="1">Uncharacterized protein</fullName>
    </submittedName>
</protein>
<proteinExistence type="predicted"/>
<dbReference type="PATRIC" id="fig|1306953.7.peg.1677"/>
<comment type="caution">
    <text evidence="1">The sequence shown here is derived from an EMBL/GenBank/DDBJ whole genome shotgun (WGS) entry which is preliminary data.</text>
</comment>
<name>A0A0L1KAE8_9SPHN</name>
<dbReference type="Proteomes" id="UP000037446">
    <property type="component" value="Unassembled WGS sequence"/>
</dbReference>
<organism evidence="1 2">
    <name type="scientific">Qipengyuania citrea LAMA 915</name>
    <dbReference type="NCBI Taxonomy" id="1306953"/>
    <lineage>
        <taxon>Bacteria</taxon>
        <taxon>Pseudomonadati</taxon>
        <taxon>Pseudomonadota</taxon>
        <taxon>Alphaproteobacteria</taxon>
        <taxon>Sphingomonadales</taxon>
        <taxon>Erythrobacteraceae</taxon>
        <taxon>Qipengyuania</taxon>
    </lineage>
</organism>
<dbReference type="RefSeq" id="WP_050601747.1">
    <property type="nucleotide sequence ID" value="NZ_JYNE01000028.1"/>
</dbReference>
<gene>
    <name evidence="1" type="ORF">J121_1633</name>
</gene>
<evidence type="ECO:0000313" key="2">
    <source>
        <dbReference type="Proteomes" id="UP000037446"/>
    </source>
</evidence>
<dbReference type="AlphaFoldDB" id="A0A0L1KAE8"/>